<dbReference type="InterPro" id="IPR037883">
    <property type="entry name" value="Knr4/Smi1-like_sf"/>
</dbReference>
<evidence type="ECO:0008006" key="3">
    <source>
        <dbReference type="Google" id="ProtNLM"/>
    </source>
</evidence>
<reference evidence="1" key="1">
    <citation type="submission" date="2020-08" db="EMBL/GenBank/DDBJ databases">
        <title>Hyunsoonleella sp. strain SJ7 genome sequencing and assembly.</title>
        <authorList>
            <person name="Kim I."/>
        </authorList>
    </citation>
    <scope>NUCLEOTIDE SEQUENCE</scope>
    <source>
        <strain evidence="1">SJ7</strain>
    </source>
</reference>
<dbReference type="EMBL" id="JACNMF010000002">
    <property type="protein sequence ID" value="MBC3758252.1"/>
    <property type="molecule type" value="Genomic_DNA"/>
</dbReference>
<name>A0A923HH20_9FLAO</name>
<protein>
    <recommendedName>
        <fullName evidence="3">SMI1/KNR4 family protein</fullName>
    </recommendedName>
</protein>
<dbReference type="AlphaFoldDB" id="A0A923HH20"/>
<proteinExistence type="predicted"/>
<sequence length="137" mass="15874">MEMINTRNIIKLIQNTFPKSQFDVVKEEWIKDIEERYSELPPNLKYPYNELGYGTIGDSHYSIHVLTEPEEIYDPETASELKGKLIVGDDFGGECQAYDTENNWTFGLIDSGGDFESYEGVYNDFLDYLQNLCVDFK</sequence>
<gene>
    <name evidence="1" type="ORF">H7U19_07545</name>
</gene>
<accession>A0A923HH20</accession>
<dbReference type="SUPFAM" id="SSF160631">
    <property type="entry name" value="SMI1/KNR4-like"/>
    <property type="match status" value="1"/>
</dbReference>
<comment type="caution">
    <text evidence="1">The sequence shown here is derived from an EMBL/GenBank/DDBJ whole genome shotgun (WGS) entry which is preliminary data.</text>
</comment>
<evidence type="ECO:0000313" key="2">
    <source>
        <dbReference type="Proteomes" id="UP000656244"/>
    </source>
</evidence>
<evidence type="ECO:0000313" key="1">
    <source>
        <dbReference type="EMBL" id="MBC3758252.1"/>
    </source>
</evidence>
<dbReference type="Proteomes" id="UP000656244">
    <property type="component" value="Unassembled WGS sequence"/>
</dbReference>
<keyword evidence="2" id="KW-1185">Reference proteome</keyword>
<organism evidence="1 2">
    <name type="scientific">Hyunsoonleella aquatilis</name>
    <dbReference type="NCBI Taxonomy" id="2762758"/>
    <lineage>
        <taxon>Bacteria</taxon>
        <taxon>Pseudomonadati</taxon>
        <taxon>Bacteroidota</taxon>
        <taxon>Flavobacteriia</taxon>
        <taxon>Flavobacteriales</taxon>
        <taxon>Flavobacteriaceae</taxon>
    </lineage>
</organism>
<dbReference type="RefSeq" id="WP_186560850.1">
    <property type="nucleotide sequence ID" value="NZ_JACNMF010000002.1"/>
</dbReference>